<name>A0A4P8IWV6_9BURK</name>
<evidence type="ECO:0000313" key="1">
    <source>
        <dbReference type="EMBL" id="QCP50349.1"/>
    </source>
</evidence>
<proteinExistence type="predicted"/>
<dbReference type="KEGG" id="tvl:FAZ95_14930"/>
<dbReference type="EMBL" id="CP040077">
    <property type="protein sequence ID" value="QCP50349.1"/>
    <property type="molecule type" value="Genomic_DNA"/>
</dbReference>
<keyword evidence="2" id="KW-1185">Reference proteome</keyword>
<dbReference type="RefSeq" id="WP_137333167.1">
    <property type="nucleotide sequence ID" value="NZ_CP040077.1"/>
</dbReference>
<sequence length="73" mass="8180">MNQPDPSNIAARLTANERTALRSLPAHDRGHMPDEVWWAYYSILDQGLAESDGNFQISATLLGEEVLRTLRKA</sequence>
<accession>A0A4P8IWV6</accession>
<protein>
    <submittedName>
        <fullName evidence="1">Uncharacterized protein</fullName>
    </submittedName>
</protein>
<dbReference type="AlphaFoldDB" id="A0A4P8IWV6"/>
<dbReference type="OrthoDB" id="9891499at2"/>
<organism evidence="1 2">
    <name type="scientific">Trinickia violacea</name>
    <dbReference type="NCBI Taxonomy" id="2571746"/>
    <lineage>
        <taxon>Bacteria</taxon>
        <taxon>Pseudomonadati</taxon>
        <taxon>Pseudomonadota</taxon>
        <taxon>Betaproteobacteria</taxon>
        <taxon>Burkholderiales</taxon>
        <taxon>Burkholderiaceae</taxon>
        <taxon>Trinickia</taxon>
    </lineage>
</organism>
<dbReference type="Proteomes" id="UP000298656">
    <property type="component" value="Chromosome 1"/>
</dbReference>
<gene>
    <name evidence="1" type="ORF">FAZ95_14930</name>
</gene>
<reference evidence="1 2" key="1">
    <citation type="submission" date="2019-05" db="EMBL/GenBank/DDBJ databases">
        <title>Burkholderia sp. DHOD12, isolated from subtropical forest soil.</title>
        <authorList>
            <person name="Gao Z.-H."/>
            <person name="Qiu L.-H."/>
        </authorList>
    </citation>
    <scope>NUCLEOTIDE SEQUENCE [LARGE SCALE GENOMIC DNA]</scope>
    <source>
        <strain evidence="1 2">DHOD12</strain>
    </source>
</reference>
<evidence type="ECO:0000313" key="2">
    <source>
        <dbReference type="Proteomes" id="UP000298656"/>
    </source>
</evidence>